<protein>
    <submittedName>
        <fullName evidence="6">Uncharacterized protein</fullName>
    </submittedName>
</protein>
<evidence type="ECO:0000256" key="3">
    <source>
        <dbReference type="SAM" id="SignalP"/>
    </source>
</evidence>
<feature type="domain" description="Sortilin N-terminal" evidence="4">
    <location>
        <begin position="533"/>
        <end position="643"/>
    </location>
</feature>
<dbReference type="OrthoDB" id="9757947at2"/>
<dbReference type="Pfam" id="PF18962">
    <property type="entry name" value="Por_Secre_tail"/>
    <property type="match status" value="1"/>
</dbReference>
<keyword evidence="1 3" id="KW-0732">Signal</keyword>
<dbReference type="InterPro" id="IPR050310">
    <property type="entry name" value="VPS10-sortilin"/>
</dbReference>
<dbReference type="Pfam" id="PF15902">
    <property type="entry name" value="Sortilin-Vps10"/>
    <property type="match status" value="2"/>
</dbReference>
<keyword evidence="2" id="KW-0677">Repeat</keyword>
<evidence type="ECO:0000259" key="4">
    <source>
        <dbReference type="Pfam" id="PF15902"/>
    </source>
</evidence>
<dbReference type="InterPro" id="IPR036278">
    <property type="entry name" value="Sialidase_sf"/>
</dbReference>
<dbReference type="InterPro" id="IPR026444">
    <property type="entry name" value="Secre_tail"/>
</dbReference>
<keyword evidence="7" id="KW-1185">Reference proteome</keyword>
<feature type="domain" description="Secretion system C-terminal sorting" evidence="5">
    <location>
        <begin position="699"/>
        <end position="765"/>
    </location>
</feature>
<evidence type="ECO:0000259" key="5">
    <source>
        <dbReference type="Pfam" id="PF18962"/>
    </source>
</evidence>
<dbReference type="NCBIfam" id="TIGR04183">
    <property type="entry name" value="Por_Secre_tail"/>
    <property type="match status" value="1"/>
</dbReference>
<dbReference type="CDD" id="cd15482">
    <property type="entry name" value="Sialidase_non-viral"/>
    <property type="match status" value="1"/>
</dbReference>
<evidence type="ECO:0000313" key="7">
    <source>
        <dbReference type="Proteomes" id="UP000245962"/>
    </source>
</evidence>
<name>A0A2U0HU72_9FLAO</name>
<dbReference type="RefSeq" id="WP_116695579.1">
    <property type="nucleotide sequence ID" value="NZ_QEHR01000014.1"/>
</dbReference>
<reference evidence="6 7" key="1">
    <citation type="submission" date="2018-04" db="EMBL/GenBank/DDBJ databases">
        <title>Marixanthomonas spongiae HN-E44 sp. nov., isolated from a marine sponge.</title>
        <authorList>
            <person name="Luo L."/>
            <person name="Zhuang L."/>
        </authorList>
    </citation>
    <scope>NUCLEOTIDE SEQUENCE [LARGE SCALE GENOMIC DNA]</scope>
    <source>
        <strain evidence="6 7">HN-E44</strain>
    </source>
</reference>
<dbReference type="Gene3D" id="2.130.10.10">
    <property type="entry name" value="YVTN repeat-like/Quinoprotein amine dehydrogenase"/>
    <property type="match status" value="3"/>
</dbReference>
<feature type="domain" description="Sortilin N-terminal" evidence="4">
    <location>
        <begin position="213"/>
        <end position="319"/>
    </location>
</feature>
<feature type="chain" id="PRO_5015583107" evidence="3">
    <location>
        <begin position="23"/>
        <end position="768"/>
    </location>
</feature>
<dbReference type="SUPFAM" id="SSF50939">
    <property type="entry name" value="Sialidases"/>
    <property type="match status" value="1"/>
</dbReference>
<dbReference type="InterPro" id="IPR031778">
    <property type="entry name" value="Sortilin_N"/>
</dbReference>
<accession>A0A2U0HU72</accession>
<dbReference type="Proteomes" id="UP000245962">
    <property type="component" value="Unassembled WGS sequence"/>
</dbReference>
<dbReference type="SUPFAM" id="SSF110296">
    <property type="entry name" value="Oligoxyloglucan reducing end-specific cellobiohydrolase"/>
    <property type="match status" value="2"/>
</dbReference>
<dbReference type="PANTHER" id="PTHR12106:SF27">
    <property type="entry name" value="SORTILIN-RELATED RECEPTOR"/>
    <property type="match status" value="1"/>
</dbReference>
<proteinExistence type="predicted"/>
<comment type="caution">
    <text evidence="6">The sequence shown here is derived from an EMBL/GenBank/DDBJ whole genome shotgun (WGS) entry which is preliminary data.</text>
</comment>
<sequence>MKKIKKLLVMLSVLLCSIIGNSQITMESIGDYGRMYDITFDPTVENRLYALTQMNHILQSDDKGITWEIIYSLPGNSNKFKKLNYVFSGIISFMVQSPTTIEDNGLFFLDTASGDIIKYEAPIPLGATNISMISYSVYKQNPFIAMLHFGYRSGRFDSEVVYYTNDGGQNWSEVYLPENYDNVAPNNVAISPDDPQKLFIARGNSPTATFGGLLVSNDAGQSWEEKIPGTTFKPITFHPENSDIILLGTDDVGYGGQSENLYRSLDGGNTWNVIPIPWESGIQDVINAIVFDAQNPDTVMILEENEIVVTQDDWQTFDKYVHLIGPSNGYFYGLNASFNPFQQGEVFINSNFYPLLSPDYGATFTQFLNPFFPSNFTEIQEGTETHLYYGAQQGLVHKNMETDEIEAMDIIPLGVFSNDPPPFYHIDKKMVGRVYKYTPSSLGSILSVSSDFGRNFDPLFTNFFDSVISINQDPLNPDVVWASFSVGGTVILDFTDLNNVTETNVNLPGPDSMRDVFFDETNSSSLLMAAGPKVYLSNDSGTSWIEISNGLPSDNVIYDIERSPHNVNEYTIATETGIYKTTDQGENWLQTYQGIHLKKIAYSEYDETHAVASRMTRQPLFGAAIDAQIIYTTDGGASWDEVPLEAIAHTGALSMSYQFHENSVDVYMATLDMGLIKYTIDLTTLGVTNTSQNTNPFIIYPNPVQDVIKVEENGGELVSIAIYNSVGQQVMNNVEKKEIRVEHLKNGVYFISIKNTKGEKFIKRFVKK</sequence>
<dbReference type="PANTHER" id="PTHR12106">
    <property type="entry name" value="SORTILIN RELATED"/>
    <property type="match status" value="1"/>
</dbReference>
<dbReference type="EMBL" id="QEHR01000014">
    <property type="protein sequence ID" value="PVW12404.1"/>
    <property type="molecule type" value="Genomic_DNA"/>
</dbReference>
<evidence type="ECO:0000256" key="1">
    <source>
        <dbReference type="ARBA" id="ARBA00022729"/>
    </source>
</evidence>
<dbReference type="AlphaFoldDB" id="A0A2U0HU72"/>
<gene>
    <name evidence="6" type="ORF">DDV96_14915</name>
</gene>
<feature type="signal peptide" evidence="3">
    <location>
        <begin position="1"/>
        <end position="22"/>
    </location>
</feature>
<evidence type="ECO:0000256" key="2">
    <source>
        <dbReference type="ARBA" id="ARBA00022737"/>
    </source>
</evidence>
<organism evidence="6 7">
    <name type="scientific">Marixanthomonas spongiae</name>
    <dbReference type="NCBI Taxonomy" id="2174845"/>
    <lineage>
        <taxon>Bacteria</taxon>
        <taxon>Pseudomonadati</taxon>
        <taxon>Bacteroidota</taxon>
        <taxon>Flavobacteriia</taxon>
        <taxon>Flavobacteriales</taxon>
        <taxon>Flavobacteriaceae</taxon>
        <taxon>Marixanthomonas</taxon>
    </lineage>
</organism>
<evidence type="ECO:0000313" key="6">
    <source>
        <dbReference type="EMBL" id="PVW12404.1"/>
    </source>
</evidence>
<dbReference type="InterPro" id="IPR015943">
    <property type="entry name" value="WD40/YVTN_repeat-like_dom_sf"/>
</dbReference>